<accession>A0AAD1Z3M2</accession>
<sequence>MKRQMPRALRYITLIVAAEITIQLAAEKFIQSSSQCSDELSLLNHPYPSSMLGNSAGDSEEVHLLQNLLSSAEKIEFEEKDCGSFRSIAAFRFDPYCISRSDSSLSLITKLAGIQTLFEHVAEARKVHIIDLEISVHFDGYD</sequence>
<evidence type="ECO:0000313" key="2">
    <source>
        <dbReference type="Proteomes" id="UP000834106"/>
    </source>
</evidence>
<reference evidence="1" key="1">
    <citation type="submission" date="2023-05" db="EMBL/GenBank/DDBJ databases">
        <authorList>
            <person name="Huff M."/>
        </authorList>
    </citation>
    <scope>NUCLEOTIDE SEQUENCE</scope>
</reference>
<dbReference type="AlphaFoldDB" id="A0AAD1Z3M2"/>
<dbReference type="EMBL" id="OU503041">
    <property type="protein sequence ID" value="CAI9762601.1"/>
    <property type="molecule type" value="Genomic_DNA"/>
</dbReference>
<protein>
    <submittedName>
        <fullName evidence="1">Uncharacterized protein</fullName>
    </submittedName>
</protein>
<evidence type="ECO:0000313" key="1">
    <source>
        <dbReference type="EMBL" id="CAI9762601.1"/>
    </source>
</evidence>
<keyword evidence="2" id="KW-1185">Reference proteome</keyword>
<dbReference type="Proteomes" id="UP000834106">
    <property type="component" value="Chromosome 6"/>
</dbReference>
<name>A0AAD1Z3M2_9LAMI</name>
<organism evidence="1 2">
    <name type="scientific">Fraxinus pennsylvanica</name>
    <dbReference type="NCBI Taxonomy" id="56036"/>
    <lineage>
        <taxon>Eukaryota</taxon>
        <taxon>Viridiplantae</taxon>
        <taxon>Streptophyta</taxon>
        <taxon>Embryophyta</taxon>
        <taxon>Tracheophyta</taxon>
        <taxon>Spermatophyta</taxon>
        <taxon>Magnoliopsida</taxon>
        <taxon>eudicotyledons</taxon>
        <taxon>Gunneridae</taxon>
        <taxon>Pentapetalae</taxon>
        <taxon>asterids</taxon>
        <taxon>lamiids</taxon>
        <taxon>Lamiales</taxon>
        <taxon>Oleaceae</taxon>
        <taxon>Oleeae</taxon>
        <taxon>Fraxinus</taxon>
    </lineage>
</organism>
<proteinExistence type="predicted"/>
<gene>
    <name evidence="1" type="ORF">FPE_LOCUS10031</name>
</gene>